<dbReference type="PROSITE" id="PS50043">
    <property type="entry name" value="HTH_LUXR_2"/>
    <property type="match status" value="1"/>
</dbReference>
<dbReference type="InterPro" id="IPR027417">
    <property type="entry name" value="P-loop_NTPase"/>
</dbReference>
<dbReference type="SMART" id="SM00028">
    <property type="entry name" value="TPR"/>
    <property type="match status" value="2"/>
</dbReference>
<feature type="domain" description="HTH luxR-type" evidence="4">
    <location>
        <begin position="828"/>
        <end position="893"/>
    </location>
</feature>
<dbReference type="PANTHER" id="PTHR44688">
    <property type="entry name" value="DNA-BINDING TRANSCRIPTIONAL ACTIVATOR DEVR_DOSR"/>
    <property type="match status" value="1"/>
</dbReference>
<dbReference type="CDD" id="cd06170">
    <property type="entry name" value="LuxR_C_like"/>
    <property type="match status" value="1"/>
</dbReference>
<dbReference type="PANTHER" id="PTHR44688:SF16">
    <property type="entry name" value="DNA-BINDING TRANSCRIPTIONAL ACTIVATOR DEVR_DOSR"/>
    <property type="match status" value="1"/>
</dbReference>
<dbReference type="InterPro" id="IPR016032">
    <property type="entry name" value="Sig_transdc_resp-reg_C-effctor"/>
</dbReference>
<evidence type="ECO:0000256" key="3">
    <source>
        <dbReference type="ARBA" id="ARBA00023163"/>
    </source>
</evidence>
<dbReference type="EMBL" id="BSPQ01000019">
    <property type="protein sequence ID" value="GLS92270.1"/>
    <property type="molecule type" value="Genomic_DNA"/>
</dbReference>
<dbReference type="InterPro" id="IPR041617">
    <property type="entry name" value="TPR_MalT"/>
</dbReference>
<dbReference type="InterPro" id="IPR019734">
    <property type="entry name" value="TPR_rpt"/>
</dbReference>
<evidence type="ECO:0000259" key="4">
    <source>
        <dbReference type="PROSITE" id="PS50043"/>
    </source>
</evidence>
<dbReference type="PROSITE" id="PS00622">
    <property type="entry name" value="HTH_LUXR_1"/>
    <property type="match status" value="1"/>
</dbReference>
<proteinExistence type="predicted"/>
<dbReference type="Gene3D" id="1.10.10.10">
    <property type="entry name" value="Winged helix-like DNA-binding domain superfamily/Winged helix DNA-binding domain"/>
    <property type="match status" value="1"/>
</dbReference>
<dbReference type="SUPFAM" id="SSF48452">
    <property type="entry name" value="TPR-like"/>
    <property type="match status" value="1"/>
</dbReference>
<dbReference type="InterPro" id="IPR059106">
    <property type="entry name" value="WHD_MalT"/>
</dbReference>
<dbReference type="Gene3D" id="1.25.40.10">
    <property type="entry name" value="Tetratricopeptide repeat domain"/>
    <property type="match status" value="1"/>
</dbReference>
<keyword evidence="1" id="KW-0805">Transcription regulation</keyword>
<dbReference type="InterPro" id="IPR011990">
    <property type="entry name" value="TPR-like_helical_dom_sf"/>
</dbReference>
<evidence type="ECO:0000256" key="2">
    <source>
        <dbReference type="ARBA" id="ARBA00023125"/>
    </source>
</evidence>
<dbReference type="Pfam" id="PF17874">
    <property type="entry name" value="TPR_MalT"/>
    <property type="match status" value="1"/>
</dbReference>
<organism evidence="5 6">
    <name type="scientific">Psychromonas marina</name>
    <dbReference type="NCBI Taxonomy" id="88364"/>
    <lineage>
        <taxon>Bacteria</taxon>
        <taxon>Pseudomonadati</taxon>
        <taxon>Pseudomonadota</taxon>
        <taxon>Gammaproteobacteria</taxon>
        <taxon>Alteromonadales</taxon>
        <taxon>Psychromonadaceae</taxon>
        <taxon>Psychromonas</taxon>
    </lineage>
</organism>
<sequence>MLIKSKLNAPRIVKNTISRLNLFNDFDAIKLGLITAPAGYGKTNLLCEWAIQKQDNSAWFSIDKYDNTPQQFANYFIFSLAEIEGINCPATIEIVKQSNELDLISLFTLFFNETSEQHAAISIVFDDFHHITDNNILQALSFFIKHMPNNWQMLMSSRSPTQLPISNLRIKQQLFELNIEKLSFSDEESLQFFEASLSFSLPTPVVLNLNQAVSGWPTALQLVAILSKDADSFSEYAQQIAQNEHIYLWDYFDEEVFTHLSEQLQTLLLRIAPLSKINAHIINQLCETNEGAPLLAQLNEQSNLIIKLPKQDDWYACNSFLKNFLRYKSQQNNIKLLTDKEVATLWLGQHQADEAMPYVLRSADQELTISLLQQAGWALFHDGQFNQLQECFSLIKQAIWLHPELVILKAWMLQSHHQHYKVAPFIKQAEKMFSEHDLTLSPETLSELMVIKAQISINQGRISDALKQAQDTLSNLAAPTSTRTNIIAQTIIGESYHCLGKLEPAYQCFQEVILLASEQDMHQNIIWCLYQQAEILQAQSLHQKAEDHLNSAIILIKKHHLESLPLYAFPLHFRVQRAYQAGQFELANQLCEQALEVLKTYDEQWLLYTYTLQAKVALERGSSDQAKHLIDEVERLLRNQNYHSDWIASANYARLKYWRLTNDVAAIEKWLQQAPKPVSAFNHFDQCHNRNLIRAFIKLGQFDEALQVAQKNMSDAQSCELQMEVNRNLILLTSIETKLQKFSNAKLHLHQAVESSLYTGLDTCFIRESENHKPIYQELANDPSMIASVKTKLMKLLSLSGISLNEGPKNPFDSAAVIKITNHTRTPRLVKNIPLTPREWQVLGLIHSGCRNHEIANSMGVAPTTIKSHIRNVYQKLGLENRKEALQLSEQLVALI</sequence>
<protein>
    <submittedName>
        <fullName evidence="5">Helix-turn-helix transcriptional regulator</fullName>
    </submittedName>
</protein>
<dbReference type="InterPro" id="IPR036388">
    <property type="entry name" value="WH-like_DNA-bd_sf"/>
</dbReference>
<dbReference type="SUPFAM" id="SSF46894">
    <property type="entry name" value="C-terminal effector domain of the bipartite response regulators"/>
    <property type="match status" value="1"/>
</dbReference>
<keyword evidence="3" id="KW-0804">Transcription</keyword>
<evidence type="ECO:0000313" key="6">
    <source>
        <dbReference type="Proteomes" id="UP001157353"/>
    </source>
</evidence>
<dbReference type="SMART" id="SM00421">
    <property type="entry name" value="HTH_LUXR"/>
    <property type="match status" value="1"/>
</dbReference>
<gene>
    <name evidence="5" type="primary">malT</name>
    <name evidence="5" type="ORF">GCM10007916_33400</name>
</gene>
<dbReference type="RefSeq" id="WP_284205368.1">
    <property type="nucleotide sequence ID" value="NZ_BSPQ01000019.1"/>
</dbReference>
<evidence type="ECO:0000256" key="1">
    <source>
        <dbReference type="ARBA" id="ARBA00023015"/>
    </source>
</evidence>
<reference evidence="6" key="1">
    <citation type="journal article" date="2019" name="Int. J. Syst. Evol. Microbiol.">
        <title>The Global Catalogue of Microorganisms (GCM) 10K type strain sequencing project: providing services to taxonomists for standard genome sequencing and annotation.</title>
        <authorList>
            <consortium name="The Broad Institute Genomics Platform"/>
            <consortium name="The Broad Institute Genome Sequencing Center for Infectious Disease"/>
            <person name="Wu L."/>
            <person name="Ma J."/>
        </authorList>
    </citation>
    <scope>NUCLEOTIDE SEQUENCE [LARGE SCALE GENOMIC DNA]</scope>
    <source>
        <strain evidence="6">NBRC 103166</strain>
    </source>
</reference>
<dbReference type="Pfam" id="PF00196">
    <property type="entry name" value="GerE"/>
    <property type="match status" value="1"/>
</dbReference>
<dbReference type="Pfam" id="PF25873">
    <property type="entry name" value="WHD_MalT"/>
    <property type="match status" value="1"/>
</dbReference>
<dbReference type="SUPFAM" id="SSF52540">
    <property type="entry name" value="P-loop containing nucleoside triphosphate hydrolases"/>
    <property type="match status" value="1"/>
</dbReference>
<dbReference type="Proteomes" id="UP001157353">
    <property type="component" value="Unassembled WGS sequence"/>
</dbReference>
<dbReference type="NCBIfam" id="NF003420">
    <property type="entry name" value="PRK04841.1"/>
    <property type="match status" value="1"/>
</dbReference>
<dbReference type="InterPro" id="IPR000792">
    <property type="entry name" value="Tscrpt_reg_LuxR_C"/>
</dbReference>
<name>A0ABQ6E4Z6_9GAMM</name>
<evidence type="ECO:0000313" key="5">
    <source>
        <dbReference type="EMBL" id="GLS92270.1"/>
    </source>
</evidence>
<keyword evidence="2" id="KW-0238">DNA-binding</keyword>
<accession>A0ABQ6E4Z6</accession>
<dbReference type="PRINTS" id="PR00038">
    <property type="entry name" value="HTHLUXR"/>
</dbReference>
<comment type="caution">
    <text evidence="5">The sequence shown here is derived from an EMBL/GenBank/DDBJ whole genome shotgun (WGS) entry which is preliminary data.</text>
</comment>
<keyword evidence="6" id="KW-1185">Reference proteome</keyword>